<proteinExistence type="predicted"/>
<accession>A0A5K7X047</accession>
<sequence>METCKPIQALMASGEIASRQERSGRCMVIVVPEPRRLSIINSVPKNVLLPNVG</sequence>
<dbReference type="EMBL" id="AP021853">
    <property type="protein sequence ID" value="BBO00286.1"/>
    <property type="molecule type" value="Genomic_DNA"/>
</dbReference>
<evidence type="ECO:0000313" key="2">
    <source>
        <dbReference type="Proteomes" id="UP000326951"/>
    </source>
</evidence>
<name>A0A5K7X047_9BACL</name>
<dbReference type="Proteomes" id="UP000326951">
    <property type="component" value="Chromosome"/>
</dbReference>
<dbReference type="AlphaFoldDB" id="A0A5K7X047"/>
<protein>
    <submittedName>
        <fullName evidence="1">Uncharacterized protein</fullName>
    </submittedName>
</protein>
<dbReference type="RefSeq" id="WP_156994749.1">
    <property type="nucleotide sequence ID" value="NZ_AP021853.1"/>
</dbReference>
<organism evidence="1 2">
    <name type="scientific">Sporolactobacillus terrae</name>
    <dbReference type="NCBI Taxonomy" id="269673"/>
    <lineage>
        <taxon>Bacteria</taxon>
        <taxon>Bacillati</taxon>
        <taxon>Bacillota</taxon>
        <taxon>Bacilli</taxon>
        <taxon>Bacillales</taxon>
        <taxon>Sporolactobacillaceae</taxon>
        <taxon>Sporolactobacillus</taxon>
    </lineage>
</organism>
<gene>
    <name evidence="1" type="ORF">St703_29900</name>
</gene>
<reference evidence="1 2" key="1">
    <citation type="submission" date="2019-09" db="EMBL/GenBank/DDBJ databases">
        <title>Complete genome sequence of Sporolactobacillus terrae 70-3.</title>
        <authorList>
            <person name="Tanaka N."/>
            <person name="Shiwa Y."/>
            <person name="Fujita N."/>
            <person name="Tanasupawat S."/>
        </authorList>
    </citation>
    <scope>NUCLEOTIDE SEQUENCE [LARGE SCALE GENOMIC DNA]</scope>
    <source>
        <strain evidence="1 2">70-3</strain>
    </source>
</reference>
<evidence type="ECO:0000313" key="1">
    <source>
        <dbReference type="EMBL" id="BBO00286.1"/>
    </source>
</evidence>